<evidence type="ECO:0000313" key="2">
    <source>
        <dbReference type="EMBL" id="RGW39647.1"/>
    </source>
</evidence>
<accession>A0A413BG15</accession>
<dbReference type="AlphaFoldDB" id="A0A413BG15"/>
<feature type="transmembrane region" description="Helical" evidence="1">
    <location>
        <begin position="18"/>
        <end position="36"/>
    </location>
</feature>
<reference evidence="2 3" key="1">
    <citation type="submission" date="2018-08" db="EMBL/GenBank/DDBJ databases">
        <title>A genome reference for cultivated species of the human gut microbiota.</title>
        <authorList>
            <person name="Zou Y."/>
            <person name="Xue W."/>
            <person name="Luo G."/>
        </authorList>
    </citation>
    <scope>NUCLEOTIDE SEQUENCE [LARGE SCALE GENOMIC DNA]</scope>
    <source>
        <strain evidence="2 3">AF12-8</strain>
    </source>
</reference>
<evidence type="ECO:0000313" key="3">
    <source>
        <dbReference type="Proteomes" id="UP000286581"/>
    </source>
</evidence>
<sequence length="154" mass="18132">MHRLIFYELDKIWRKRSFILSICVLMIINLFLLWYINTPELKGTTEENYIDELYEEQQKVAGYKEYLRSVQESKDNLSSISIFKKQGQNDYAARNIEKSAKDYSGLSGKNIRWMPSKSLKISMESVWTDLLLILSVLLFSGNLIFAEKDKKLFI</sequence>
<dbReference type="Proteomes" id="UP000286581">
    <property type="component" value="Unassembled WGS sequence"/>
</dbReference>
<keyword evidence="1" id="KW-1133">Transmembrane helix</keyword>
<comment type="caution">
    <text evidence="2">The sequence shown here is derived from an EMBL/GenBank/DDBJ whole genome shotgun (WGS) entry which is preliminary data.</text>
</comment>
<dbReference type="EMBL" id="QSAE01000024">
    <property type="protein sequence ID" value="RGW39647.1"/>
    <property type="molecule type" value="Genomic_DNA"/>
</dbReference>
<keyword evidence="1" id="KW-0472">Membrane</keyword>
<protein>
    <submittedName>
        <fullName evidence="2">Uncharacterized protein</fullName>
    </submittedName>
</protein>
<evidence type="ECO:0000256" key="1">
    <source>
        <dbReference type="SAM" id="Phobius"/>
    </source>
</evidence>
<name>A0A413BG15_9FIRM</name>
<organism evidence="2 3">
    <name type="scientific">Agathobacter rectalis</name>
    <dbReference type="NCBI Taxonomy" id="39491"/>
    <lineage>
        <taxon>Bacteria</taxon>
        <taxon>Bacillati</taxon>
        <taxon>Bacillota</taxon>
        <taxon>Clostridia</taxon>
        <taxon>Lachnospirales</taxon>
        <taxon>Lachnospiraceae</taxon>
        <taxon>Agathobacter</taxon>
    </lineage>
</organism>
<keyword evidence="1" id="KW-0812">Transmembrane</keyword>
<feature type="transmembrane region" description="Helical" evidence="1">
    <location>
        <begin position="126"/>
        <end position="145"/>
    </location>
</feature>
<proteinExistence type="predicted"/>
<gene>
    <name evidence="2" type="ORF">DWV78_08720</name>
</gene>